<dbReference type="Pfam" id="PF12899">
    <property type="entry name" value="Glyco_hydro_100"/>
    <property type="match status" value="1"/>
</dbReference>
<dbReference type="Gene3D" id="1.50.10.10">
    <property type="match status" value="2"/>
</dbReference>
<keyword evidence="9" id="KW-1185">Reference proteome</keyword>
<dbReference type="GO" id="GO:0033926">
    <property type="term" value="F:endo-alpha-N-acetylgalactosaminidase activity"/>
    <property type="evidence" value="ECO:0007669"/>
    <property type="project" value="InterPro"/>
</dbReference>
<accession>A0A401JBL6</accession>
<dbReference type="InterPro" id="IPR024746">
    <property type="entry name" value="Glyco_hydro_100"/>
</dbReference>
<evidence type="ECO:0000256" key="1">
    <source>
        <dbReference type="ARBA" id="ARBA00000094"/>
    </source>
</evidence>
<sequence>MLLRNLTPHGILAASRSPQAEQRRYTRVFGRDAAICALGMLVSGDPELHAGAKNGLITLARHQAENGQIPKYVDPDADQADFWYLGCIDATLWWLIAIKFYARHEPGEQIEEILAQQISKALVWLQCQEHPQIFLVRQDEASDWADIMPRSGFVLYSNTLWYYVKRLYALPHAQQTKFHFNHLFYPFSNQMPDYKRLRLLTHYVRNGAKRGELYLSFVNFSFWGEEGDVLGNLLAILLGLADDGPANRILHALQQASVNQPYPGASVLDPITSTNPLWRSYMGRHRQNLEFQYHNGGVWPFIGGFWSMALAALGKTQLAQNMLEKIARANAVNGWQFNEWFHGKTGEPRGMPGQSWNAAMFLLAHHALTNKVF</sequence>
<reference evidence="8 9" key="1">
    <citation type="journal article" date="2019" name="Front. Microbiol.">
        <title>Genomes of Neutrophilic Sulfur-Oxidizing Chemolithoautotrophs Representing 9 Proteobacterial Species From 8 Genera.</title>
        <authorList>
            <person name="Watanabe T."/>
            <person name="Kojima H."/>
            <person name="Umezawa K."/>
            <person name="Hori C."/>
            <person name="Takasuka T.E."/>
            <person name="Kato Y."/>
            <person name="Fukui M."/>
        </authorList>
    </citation>
    <scope>NUCLEOTIDE SEQUENCE [LARGE SCALE GENOMIC DNA]</scope>
    <source>
        <strain evidence="8 9">TTN</strain>
    </source>
</reference>
<evidence type="ECO:0000256" key="2">
    <source>
        <dbReference type="ARBA" id="ARBA00007671"/>
    </source>
</evidence>
<evidence type="ECO:0000256" key="6">
    <source>
        <dbReference type="ARBA" id="ARBA00023295"/>
    </source>
</evidence>
<comment type="caution">
    <text evidence="8">The sequence shown here is derived from an EMBL/GenBank/DDBJ whole genome shotgun (WGS) entry which is preliminary data.</text>
</comment>
<comment type="similarity">
    <text evidence="2">Belongs to the glycosyl hydrolase 100 family.</text>
</comment>
<keyword evidence="6" id="KW-0326">Glycosidase</keyword>
<dbReference type="InterPro" id="IPR008928">
    <property type="entry name" value="6-hairpin_glycosidase_sf"/>
</dbReference>
<dbReference type="Proteomes" id="UP000286806">
    <property type="component" value="Unassembled WGS sequence"/>
</dbReference>
<evidence type="ECO:0000313" key="8">
    <source>
        <dbReference type="EMBL" id="GBL44954.1"/>
    </source>
</evidence>
<dbReference type="AlphaFoldDB" id="A0A401JBL6"/>
<dbReference type="EMBL" id="BGOW01000003">
    <property type="protein sequence ID" value="GBL44954.1"/>
    <property type="molecule type" value="Genomic_DNA"/>
</dbReference>
<feature type="domain" description="Glycogen debranching enzyme C-terminal" evidence="7">
    <location>
        <begin position="25"/>
        <end position="111"/>
    </location>
</feature>
<evidence type="ECO:0000256" key="4">
    <source>
        <dbReference type="ARBA" id="ARBA00022801"/>
    </source>
</evidence>
<proteinExistence type="inferred from homology"/>
<dbReference type="EC" id="3.2.1.26" evidence="3"/>
<keyword evidence="4" id="KW-0378">Hydrolase</keyword>
<name>A0A401JBL6_9PROT</name>
<dbReference type="InterPro" id="IPR012341">
    <property type="entry name" value="6hp_glycosidase-like_sf"/>
</dbReference>
<keyword evidence="5" id="KW-0119">Carbohydrate metabolism</keyword>
<comment type="catalytic activity">
    <reaction evidence="1">
        <text>Hydrolysis of terminal non-reducing beta-D-fructofuranoside residues in beta-D-fructofuranosides.</text>
        <dbReference type="EC" id="3.2.1.26"/>
    </reaction>
</comment>
<evidence type="ECO:0000259" key="7">
    <source>
        <dbReference type="Pfam" id="PF06202"/>
    </source>
</evidence>
<evidence type="ECO:0000313" key="9">
    <source>
        <dbReference type="Proteomes" id="UP000286806"/>
    </source>
</evidence>
<dbReference type="SUPFAM" id="SSF48208">
    <property type="entry name" value="Six-hairpin glycosidases"/>
    <property type="match status" value="1"/>
</dbReference>
<dbReference type="GO" id="GO:0004564">
    <property type="term" value="F:beta-fructofuranosidase activity"/>
    <property type="evidence" value="ECO:0007669"/>
    <property type="project" value="UniProtKB-EC"/>
</dbReference>
<dbReference type="InterPro" id="IPR032790">
    <property type="entry name" value="GDE_C"/>
</dbReference>
<evidence type="ECO:0000256" key="5">
    <source>
        <dbReference type="ARBA" id="ARBA00023277"/>
    </source>
</evidence>
<organism evidence="8 9">
    <name type="scientific">Sulfuriferula multivorans</name>
    <dbReference type="NCBI Taxonomy" id="1559896"/>
    <lineage>
        <taxon>Bacteria</taxon>
        <taxon>Pseudomonadati</taxon>
        <taxon>Pseudomonadota</taxon>
        <taxon>Betaproteobacteria</taxon>
        <taxon>Nitrosomonadales</taxon>
        <taxon>Sulfuricellaceae</taxon>
        <taxon>Sulfuriferula</taxon>
    </lineage>
</organism>
<dbReference type="Pfam" id="PF06202">
    <property type="entry name" value="GDE_C"/>
    <property type="match status" value="1"/>
</dbReference>
<protein>
    <recommendedName>
        <fullName evidence="3">beta-fructofuranosidase</fullName>
        <ecNumber evidence="3">3.2.1.26</ecNumber>
    </recommendedName>
</protein>
<evidence type="ECO:0000256" key="3">
    <source>
        <dbReference type="ARBA" id="ARBA00012758"/>
    </source>
</evidence>
<gene>
    <name evidence="8" type="ORF">SFMTTN_0755</name>
</gene>
<dbReference type="GO" id="GO:0005975">
    <property type="term" value="P:carbohydrate metabolic process"/>
    <property type="evidence" value="ECO:0007669"/>
    <property type="project" value="InterPro"/>
</dbReference>